<feature type="region of interest" description="Disordered" evidence="9">
    <location>
        <begin position="836"/>
        <end position="857"/>
    </location>
</feature>
<dbReference type="Proteomes" id="UP000494256">
    <property type="component" value="Unassembled WGS sequence"/>
</dbReference>
<dbReference type="GO" id="GO:0008270">
    <property type="term" value="F:zinc ion binding"/>
    <property type="evidence" value="ECO:0007669"/>
    <property type="project" value="UniProtKB-UniRule"/>
</dbReference>
<evidence type="ECO:0000256" key="2">
    <source>
        <dbReference type="ARBA" id="ARBA00022723"/>
    </source>
</evidence>
<feature type="domain" description="C2H2-type" evidence="10">
    <location>
        <begin position="2047"/>
        <end position="2074"/>
    </location>
</feature>
<feature type="region of interest" description="Disordered" evidence="9">
    <location>
        <begin position="1674"/>
        <end position="1731"/>
    </location>
</feature>
<feature type="domain" description="C2H2-type" evidence="10">
    <location>
        <begin position="1767"/>
        <end position="1794"/>
    </location>
</feature>
<feature type="domain" description="C2H2-type" evidence="10">
    <location>
        <begin position="2075"/>
        <end position="2102"/>
    </location>
</feature>
<comment type="caution">
    <text evidence="12">The sequence shown here is derived from an EMBL/GenBank/DDBJ whole genome shotgun (WGS) entry which is preliminary data.</text>
</comment>
<dbReference type="PANTHER" id="PTHR24379:SF121">
    <property type="entry name" value="C2H2-TYPE DOMAIN-CONTAINING PROTEIN"/>
    <property type="match status" value="1"/>
</dbReference>
<reference evidence="12 13" key="1">
    <citation type="submission" date="2020-04" db="EMBL/GenBank/DDBJ databases">
        <authorList>
            <person name="Wallbank WR R."/>
            <person name="Pardo Diaz C."/>
            <person name="Kozak K."/>
            <person name="Martin S."/>
            <person name="Jiggins C."/>
            <person name="Moest M."/>
            <person name="Warren A I."/>
            <person name="Byers J.R.P. K."/>
            <person name="Montejo-Kovacevich G."/>
            <person name="Yen C E."/>
        </authorList>
    </citation>
    <scope>NUCLEOTIDE SEQUENCE [LARGE SCALE GENOMIC DNA]</scope>
</reference>
<evidence type="ECO:0000259" key="11">
    <source>
        <dbReference type="PROSITE" id="PS51915"/>
    </source>
</evidence>
<protein>
    <submittedName>
        <fullName evidence="12">Uncharacterized protein</fullName>
    </submittedName>
</protein>
<sequence length="2151" mass="245326">MNNNPKPSNHHPESIISVKCSCVHCDSNSCFAKRSKYHCAFQNCNDSKLSHPENGNRELGKKRCDDINAVYLNPAKPMVNKELEELTDDEVNYESERKILIEMNQPSPHSLDEYLDRLLCVDKASSKFKQKPPSLSGYIEIISENAAYKRKLNLFNEYVDNLKAGKYSKGCDDVTCFAAIQNSLRPQQWYNRLSEISGQPKTTTTKCKGRTFHNCLDKEKPSAQHVTQIQNTTISNPKMNYKSSKSNTEAPNVFCGNCNDSSKTPASNDNTYFKYDILKKLKDACIACSCKVCECIAPKSITNEICKCKPCQCAECTGYAATQSIYRGPQLSPTLSCSCSEFSNQSAIKIQDKCSCSPCECKMCNINNSAKYTDMRKPPLAHQPLVVASVSGVACTCLPSNCSECLRSYTDVQKFTDEKYKCLDRSITNCNQPEETISEIYRHSNSKNKNIKQNFVALCTGMPRLNTYRGYETKRSKTCVCKECECITCICKENTINTIKSSGLFPKIDEDTHLLKSNSGNNHYHGKRPYKVCKSCSRKRDLLDRSTDKWGKHAPCHTFDQCIRLSDESSNPKSHLNRCRCTNCRCERCIAHRFVSNYSSTVGVGPIKKGDVLSPSAHQTKLENLKVEGKATSTPSYNKYESRYRDVNLYINSQTENICPKDVTSQPSVSRQAKRDTGTMLSKSFNRLNILQCDAYVHSQAFNLPKPVLKNSFTTSRSRSSIYSITRPPSQVNNNGKPESANTQKSLRRSYHRSGHENNKLGVNNMFSEKQEDKQSPFNILAEVTFSKVNENESKNGSYSNGQVLKGDIGKYKTNNCVLQRANNIITEITSTNKTSKSENKVCSPNGQAQGKESNKIEKSNNEIVSNNNQPVKSFSTSAITTLEKLIALSSEQIKNKSSKSSVNNGNNFNCFRVLQNSKQCSLISNINHYNSPRVKLRDLSTNSNLLAIKKENEKARQTIEDAKKFTLHLLGLLEMYEKANNEFVKTSDKLKIAYRSILDRNLVHNEEKNIKTTENYNVIIESKSESPLNEYATPTLNINVCSKYEPVSFEDIIAKRLNYCMKTSPQPELGHMNGLTSNIDSVVMETVSKNANSEEDAHKNYERICYAEVQNGHNKRYFKHKINPEYDKNLHFNTSKILTEITRYADLKPDEFESFIESVEHLSISTSTDTTKQYIINPKTKEEEETTSPVCRKSFGFTAKPNIISKGAGISGVSSIEVDTKGTMLSISLHNNTTNTIKIEKSHKNEALSQLQLEVRKHLELAILEPLNYADDSEDSLLESRSLFDESILNLKIMERPRENKSINEQPEQADKEVWCSDQNLLDDFKRQIREQLKVASMHPLMNKQSSLFSYSCKSECEDLKAKFLVVRKISEHTVLIEWSQPHGLSVQGYELLVDGRTVQTIMNPSKCMTAITCLPHADKILLTIRTITFVMPEVGHYPTNTTIYRPHQQMEEFKYCRVCLVTDVKMHSLDIVSNESIGLIYSHLAQIRICDRNQHVCFECASLLQKYQLFKSKCIRAHNILSNITVNSTEITKQVILNIDRKENKLESCYTLSTIKTCYDIPLEYSKNEVTETDKISLNKHQEINIAEVDIKPEFKDLYDSSNPTSHMLTEDDCIESEKVISSLKKLTHTTKDPKIRKAKIKNEAFVPDKEEKCDPYESLDEVNDNDLIESSEEIKTSSQKPQESKNKKQKYTKESSDDDLSDNEPLSKRVTKDVSDIRNPVNKKNNIEPDSFNDYTTVKFLTLEDAKKELLSRKESSNYKRSPFKCEYCFKGYEAQTAFDNHMKKHSREHGDYECEVCYLRFLKPIYLCKHKLSCHKRKFICKLCPYICYCMDQARTHVSLHQGKKYPCKDCGEIFSMPNSLLMHKRMKHFDASVPENVCEFCGNIFGSARGLFLHNMKLHRTDKNNKEGPNCEECSVHFSSDVAWKRHLVLSTKHIVINGCKYCGERFTNVEELKCHQRAHHPRFKQKKCDKKLPAACPVCNKWLTNRVEYNRHIASEHPHSDEAKKLIEHDLPFVCEVCGQAFKQQCFLTYHQRKHTGERPYACGACAKAFPTAGALHVHRAVHARARPHACHLCHRLFSFKSALNKHLKVHLGIRPHKCTICDKGFIHKCDLKLHIKYVHDKVPWPKKKSKRKATDDNATYLDYN</sequence>
<dbReference type="OrthoDB" id="7493578at2759"/>
<accession>A0A8S1B8B8</accession>
<dbReference type="GO" id="GO:0005634">
    <property type="term" value="C:nucleus"/>
    <property type="evidence" value="ECO:0007669"/>
    <property type="project" value="UniProtKB-SubCell"/>
</dbReference>
<dbReference type="SMART" id="SM00355">
    <property type="entry name" value="ZnF_C2H2"/>
    <property type="match status" value="12"/>
</dbReference>
<dbReference type="SMART" id="SM00868">
    <property type="entry name" value="zf-AD"/>
    <property type="match status" value="1"/>
</dbReference>
<keyword evidence="2 8" id="KW-0479">Metal-binding</keyword>
<dbReference type="GO" id="GO:0000977">
    <property type="term" value="F:RNA polymerase II transcription regulatory region sequence-specific DNA binding"/>
    <property type="evidence" value="ECO:0007669"/>
    <property type="project" value="TreeGrafter"/>
</dbReference>
<evidence type="ECO:0000256" key="6">
    <source>
        <dbReference type="ARBA" id="ARBA00023242"/>
    </source>
</evidence>
<dbReference type="InterPro" id="IPR013087">
    <property type="entry name" value="Znf_C2H2_type"/>
</dbReference>
<comment type="subcellular location">
    <subcellularLocation>
        <location evidence="1">Nucleus</location>
    </subcellularLocation>
</comment>
<feature type="binding site" evidence="8">
    <location>
        <position position="1499"/>
    </location>
    <ligand>
        <name>Zn(2+)</name>
        <dbReference type="ChEBI" id="CHEBI:29105"/>
    </ligand>
</feature>
<evidence type="ECO:0000256" key="3">
    <source>
        <dbReference type="ARBA" id="ARBA00022737"/>
    </source>
</evidence>
<evidence type="ECO:0000256" key="1">
    <source>
        <dbReference type="ARBA" id="ARBA00004123"/>
    </source>
</evidence>
<keyword evidence="6" id="KW-0539">Nucleus</keyword>
<dbReference type="PROSITE" id="PS00028">
    <property type="entry name" value="ZINC_FINGER_C2H2_1"/>
    <property type="match status" value="9"/>
</dbReference>
<feature type="compositionally biased region" description="Basic and acidic residues" evidence="9">
    <location>
        <begin position="1685"/>
        <end position="1698"/>
    </location>
</feature>
<feature type="compositionally biased region" description="Basic and acidic residues" evidence="9">
    <location>
        <begin position="1708"/>
        <end position="1719"/>
    </location>
</feature>
<gene>
    <name evidence="12" type="ORF">APLA_LOCUS15071</name>
</gene>
<dbReference type="PANTHER" id="PTHR24379">
    <property type="entry name" value="KRAB AND ZINC FINGER DOMAIN-CONTAINING"/>
    <property type="match status" value="1"/>
</dbReference>
<keyword evidence="3" id="KW-0677">Repeat</keyword>
<dbReference type="PROSITE" id="PS51915">
    <property type="entry name" value="ZAD"/>
    <property type="match status" value="1"/>
</dbReference>
<feature type="region of interest" description="Disordered" evidence="9">
    <location>
        <begin position="713"/>
        <end position="763"/>
    </location>
</feature>
<dbReference type="FunFam" id="3.30.160.60:FF:000145">
    <property type="entry name" value="Zinc finger protein 574"/>
    <property type="match status" value="1"/>
</dbReference>
<dbReference type="InterPro" id="IPR036236">
    <property type="entry name" value="Znf_C2H2_sf"/>
</dbReference>
<feature type="binding site" evidence="8">
    <location>
        <position position="1502"/>
    </location>
    <ligand>
        <name>Zn(2+)</name>
        <dbReference type="ChEBI" id="CHEBI:29105"/>
    </ligand>
</feature>
<feature type="binding site" evidence="8">
    <location>
        <position position="1458"/>
    </location>
    <ligand>
        <name>Zn(2+)</name>
        <dbReference type="ChEBI" id="CHEBI:29105"/>
    </ligand>
</feature>
<evidence type="ECO:0000256" key="5">
    <source>
        <dbReference type="ARBA" id="ARBA00022833"/>
    </source>
</evidence>
<organism evidence="12 13">
    <name type="scientific">Arctia plantaginis</name>
    <name type="common">Wood tiger moth</name>
    <name type="synonym">Phalaena plantaginis</name>
    <dbReference type="NCBI Taxonomy" id="874455"/>
    <lineage>
        <taxon>Eukaryota</taxon>
        <taxon>Metazoa</taxon>
        <taxon>Ecdysozoa</taxon>
        <taxon>Arthropoda</taxon>
        <taxon>Hexapoda</taxon>
        <taxon>Insecta</taxon>
        <taxon>Pterygota</taxon>
        <taxon>Neoptera</taxon>
        <taxon>Endopterygota</taxon>
        <taxon>Lepidoptera</taxon>
        <taxon>Glossata</taxon>
        <taxon>Ditrysia</taxon>
        <taxon>Noctuoidea</taxon>
        <taxon>Erebidae</taxon>
        <taxon>Arctiinae</taxon>
        <taxon>Arctia</taxon>
    </lineage>
</organism>
<evidence type="ECO:0000256" key="8">
    <source>
        <dbReference type="PROSITE-ProRule" id="PRU01263"/>
    </source>
</evidence>
<feature type="compositionally biased region" description="Polar residues" evidence="9">
    <location>
        <begin position="836"/>
        <end position="852"/>
    </location>
</feature>
<feature type="domain" description="C2H2-type" evidence="10">
    <location>
        <begin position="1943"/>
        <end position="1965"/>
    </location>
</feature>
<feature type="compositionally biased region" description="Low complexity" evidence="9">
    <location>
        <begin position="713"/>
        <end position="730"/>
    </location>
</feature>
<feature type="domain" description="C2H2-type" evidence="10">
    <location>
        <begin position="1850"/>
        <end position="1873"/>
    </location>
</feature>
<evidence type="ECO:0000256" key="9">
    <source>
        <dbReference type="SAM" id="MobiDB-lite"/>
    </source>
</evidence>
<evidence type="ECO:0000313" key="12">
    <source>
        <dbReference type="EMBL" id="CAB3254936.1"/>
    </source>
</evidence>
<name>A0A8S1B8B8_ARCPL</name>
<evidence type="ECO:0000256" key="7">
    <source>
        <dbReference type="PROSITE-ProRule" id="PRU00042"/>
    </source>
</evidence>
<dbReference type="EMBL" id="CADEBD010000422">
    <property type="protein sequence ID" value="CAB3254936.1"/>
    <property type="molecule type" value="Genomic_DNA"/>
</dbReference>
<feature type="domain" description="ZAD" evidence="11">
    <location>
        <begin position="1456"/>
        <end position="1526"/>
    </location>
</feature>
<dbReference type="PROSITE" id="PS50157">
    <property type="entry name" value="ZINC_FINGER_C2H2_2"/>
    <property type="match status" value="8"/>
</dbReference>
<feature type="domain" description="C2H2-type" evidence="10">
    <location>
        <begin position="1881"/>
        <end position="1909"/>
    </location>
</feature>
<evidence type="ECO:0000313" key="13">
    <source>
        <dbReference type="Proteomes" id="UP000494256"/>
    </source>
</evidence>
<dbReference type="Pfam" id="PF00096">
    <property type="entry name" value="zf-C2H2"/>
    <property type="match status" value="2"/>
</dbReference>
<keyword evidence="4 7" id="KW-0863">Zinc-finger</keyword>
<feature type="binding site" evidence="8">
    <location>
        <position position="1461"/>
    </location>
    <ligand>
        <name>Zn(2+)</name>
        <dbReference type="ChEBI" id="CHEBI:29105"/>
    </ligand>
</feature>
<evidence type="ECO:0000259" key="10">
    <source>
        <dbReference type="PROSITE" id="PS50157"/>
    </source>
</evidence>
<dbReference type="InterPro" id="IPR012934">
    <property type="entry name" value="Znf_AD"/>
</dbReference>
<evidence type="ECO:0000256" key="4">
    <source>
        <dbReference type="ARBA" id="ARBA00022771"/>
    </source>
</evidence>
<feature type="compositionally biased region" description="Polar residues" evidence="9">
    <location>
        <begin position="731"/>
        <end position="745"/>
    </location>
</feature>
<dbReference type="Gene3D" id="3.30.160.60">
    <property type="entry name" value="Classic Zinc Finger"/>
    <property type="match status" value="7"/>
</dbReference>
<dbReference type="FunFam" id="3.30.160.60:FF:000446">
    <property type="entry name" value="Zinc finger protein"/>
    <property type="match status" value="2"/>
</dbReference>
<dbReference type="GO" id="GO:0000981">
    <property type="term" value="F:DNA-binding transcription factor activity, RNA polymerase II-specific"/>
    <property type="evidence" value="ECO:0007669"/>
    <property type="project" value="TreeGrafter"/>
</dbReference>
<dbReference type="SUPFAM" id="SSF57667">
    <property type="entry name" value="beta-beta-alpha zinc fingers"/>
    <property type="match status" value="4"/>
</dbReference>
<proteinExistence type="predicted"/>
<keyword evidence="5 8" id="KW-0862">Zinc</keyword>
<feature type="domain" description="C2H2-type" evidence="10">
    <location>
        <begin position="2103"/>
        <end position="2126"/>
    </location>
</feature>
<feature type="domain" description="C2H2-type" evidence="10">
    <location>
        <begin position="2019"/>
        <end position="2046"/>
    </location>
</feature>